<dbReference type="Proteomes" id="UP001183414">
    <property type="component" value="Unassembled WGS sequence"/>
</dbReference>
<dbReference type="Gene3D" id="3.50.50.60">
    <property type="entry name" value="FAD/NAD(P)-binding domain"/>
    <property type="match status" value="1"/>
</dbReference>
<dbReference type="InterPro" id="IPR036188">
    <property type="entry name" value="FAD/NAD-bd_sf"/>
</dbReference>
<evidence type="ECO:0000313" key="3">
    <source>
        <dbReference type="Proteomes" id="UP001183414"/>
    </source>
</evidence>
<name>A0ABU2NSA9_9ACTN</name>
<dbReference type="SUPFAM" id="SSF51905">
    <property type="entry name" value="FAD/NAD(P)-binding domain"/>
    <property type="match status" value="1"/>
</dbReference>
<dbReference type="Pfam" id="PF01593">
    <property type="entry name" value="Amino_oxidase"/>
    <property type="match status" value="1"/>
</dbReference>
<reference evidence="3" key="1">
    <citation type="submission" date="2023-07" db="EMBL/GenBank/DDBJ databases">
        <title>30 novel species of actinomycetes from the DSMZ collection.</title>
        <authorList>
            <person name="Nouioui I."/>
        </authorList>
    </citation>
    <scope>NUCLEOTIDE SEQUENCE [LARGE SCALE GENOMIC DNA]</scope>
    <source>
        <strain evidence="3">DSM 42041</strain>
    </source>
</reference>
<evidence type="ECO:0000259" key="1">
    <source>
        <dbReference type="Pfam" id="PF01593"/>
    </source>
</evidence>
<organism evidence="2 3">
    <name type="scientific">Streptomyces hazeniae</name>
    <dbReference type="NCBI Taxonomy" id="3075538"/>
    <lineage>
        <taxon>Bacteria</taxon>
        <taxon>Bacillati</taxon>
        <taxon>Actinomycetota</taxon>
        <taxon>Actinomycetes</taxon>
        <taxon>Kitasatosporales</taxon>
        <taxon>Streptomycetaceae</taxon>
        <taxon>Streptomyces</taxon>
    </lineage>
</organism>
<dbReference type="PANTHER" id="PTHR42841">
    <property type="entry name" value="AMINE OXIDASE"/>
    <property type="match status" value="1"/>
</dbReference>
<dbReference type="RefSeq" id="WP_311673429.1">
    <property type="nucleotide sequence ID" value="NZ_JAVREQ010000009.1"/>
</dbReference>
<protein>
    <submittedName>
        <fullName evidence="2">FAD-dependent oxidoreductase</fullName>
    </submittedName>
</protein>
<comment type="caution">
    <text evidence="2">The sequence shown here is derived from an EMBL/GenBank/DDBJ whole genome shotgun (WGS) entry which is preliminary data.</text>
</comment>
<proteinExistence type="predicted"/>
<dbReference type="PRINTS" id="PR00419">
    <property type="entry name" value="ADXRDTASE"/>
</dbReference>
<dbReference type="Gene3D" id="3.90.660.20">
    <property type="entry name" value="Protoporphyrinogen oxidase, mitochondrial, domain 2"/>
    <property type="match status" value="1"/>
</dbReference>
<gene>
    <name evidence="2" type="ORF">RM572_12770</name>
</gene>
<dbReference type="InterPro" id="IPR002937">
    <property type="entry name" value="Amino_oxidase"/>
</dbReference>
<keyword evidence="3" id="KW-1185">Reference proteome</keyword>
<feature type="domain" description="Amine oxidase" evidence="1">
    <location>
        <begin position="26"/>
        <end position="444"/>
    </location>
</feature>
<dbReference type="EMBL" id="JAVREQ010000009">
    <property type="protein sequence ID" value="MDT0379639.1"/>
    <property type="molecule type" value="Genomic_DNA"/>
</dbReference>
<dbReference type="Gene3D" id="1.10.3110.10">
    <property type="entry name" value="protoporphyrinogen ix oxidase, domain 3"/>
    <property type="match status" value="1"/>
</dbReference>
<sequence length="463" mass="46970">MPINSALARRTHAEETDVVVVGAGPAGLAAALHLAGAGLRVVVLEAEDRIGGRMRTDEVDGHLLDRAPGLLCPGWPEAELPGLGLGSALALRPFAPGAVLRTGNRALRVADVRPHAGRPGRGGHPHGGRVGRGALRSARALTRTAVSDAVEVSRLRAALGRLAALPEERLHARPEVSASKALAGRGLSGRTVDALIRPLLSALLSDPALTTSSRVADLALRGFARAGLCVPAGGAGALPGVLAAALPRGSVRTGVRATSVCASAVDTAGHGSIGCRAVVIAAGAHRAAQLLPGLRVPPHHPVTVLHHLADGPLPHGDALLVDAERRGPVSHSWVASAVDPSRTPGDGRPLVTSVVLGEAAGEPAATLEKAVRAHAGVLHGVPSDGWEAMAVRHDPRAVPAMPAPHDIRRAVRVLCGLYVCGDHREVSGPQGALASARRAAAEVLRDLGLRSAAEGGPGVRAAA</sequence>
<evidence type="ECO:0000313" key="2">
    <source>
        <dbReference type="EMBL" id="MDT0379639.1"/>
    </source>
</evidence>
<accession>A0ABU2NSA9</accession>